<evidence type="ECO:0000313" key="4">
    <source>
        <dbReference type="Proteomes" id="UP001278500"/>
    </source>
</evidence>
<organism evidence="3 4">
    <name type="scientific">Neurospora tetraspora</name>
    <dbReference type="NCBI Taxonomy" id="94610"/>
    <lineage>
        <taxon>Eukaryota</taxon>
        <taxon>Fungi</taxon>
        <taxon>Dikarya</taxon>
        <taxon>Ascomycota</taxon>
        <taxon>Pezizomycotina</taxon>
        <taxon>Sordariomycetes</taxon>
        <taxon>Sordariomycetidae</taxon>
        <taxon>Sordariales</taxon>
        <taxon>Sordariaceae</taxon>
        <taxon>Neurospora</taxon>
    </lineage>
</organism>
<gene>
    <name evidence="3" type="ORF">B0H65DRAFT_151455</name>
</gene>
<feature type="region of interest" description="Disordered" evidence="1">
    <location>
        <begin position="100"/>
        <end position="136"/>
    </location>
</feature>
<accession>A0AAE0JGT8</accession>
<dbReference type="EMBL" id="JAUEPP010000003">
    <property type="protein sequence ID" value="KAK3347580.1"/>
    <property type="molecule type" value="Genomic_DNA"/>
</dbReference>
<evidence type="ECO:0000313" key="3">
    <source>
        <dbReference type="EMBL" id="KAK3347580.1"/>
    </source>
</evidence>
<dbReference type="Proteomes" id="UP001278500">
    <property type="component" value="Unassembled WGS sequence"/>
</dbReference>
<proteinExistence type="predicted"/>
<dbReference type="RefSeq" id="XP_062682662.1">
    <property type="nucleotide sequence ID" value="XM_062821083.1"/>
</dbReference>
<keyword evidence="4" id="KW-1185">Reference proteome</keyword>
<feature type="signal peptide" evidence="2">
    <location>
        <begin position="1"/>
        <end position="21"/>
    </location>
</feature>
<name>A0AAE0JGT8_9PEZI</name>
<feature type="chain" id="PRO_5042016286" evidence="2">
    <location>
        <begin position="22"/>
        <end position="213"/>
    </location>
</feature>
<dbReference type="AlphaFoldDB" id="A0AAE0JGT8"/>
<reference evidence="3" key="2">
    <citation type="submission" date="2023-06" db="EMBL/GenBank/DDBJ databases">
        <authorList>
            <consortium name="Lawrence Berkeley National Laboratory"/>
            <person name="Haridas S."/>
            <person name="Hensen N."/>
            <person name="Bonometti L."/>
            <person name="Westerberg I."/>
            <person name="Brannstrom I.O."/>
            <person name="Guillou S."/>
            <person name="Cros-Aarteil S."/>
            <person name="Calhoun S."/>
            <person name="Kuo A."/>
            <person name="Mondo S."/>
            <person name="Pangilinan J."/>
            <person name="Riley R."/>
            <person name="Labutti K."/>
            <person name="Andreopoulos B."/>
            <person name="Lipzen A."/>
            <person name="Chen C."/>
            <person name="Yanf M."/>
            <person name="Daum C."/>
            <person name="Ng V."/>
            <person name="Clum A."/>
            <person name="Steindorff A."/>
            <person name="Ohm R."/>
            <person name="Martin F."/>
            <person name="Silar P."/>
            <person name="Natvig D."/>
            <person name="Lalanne C."/>
            <person name="Gautier V."/>
            <person name="Ament-Velasquez S.L."/>
            <person name="Kruys A."/>
            <person name="Hutchinson M.I."/>
            <person name="Powell A.J."/>
            <person name="Barry K."/>
            <person name="Miller A.N."/>
            <person name="Grigoriev I.V."/>
            <person name="Debuchy R."/>
            <person name="Gladieux P."/>
            <person name="Thoren M.H."/>
            <person name="Johannesson H."/>
        </authorList>
    </citation>
    <scope>NUCLEOTIDE SEQUENCE</scope>
    <source>
        <strain evidence="3">CBS 560.94</strain>
    </source>
</reference>
<reference evidence="3" key="1">
    <citation type="journal article" date="2023" name="Mol. Phylogenet. Evol.">
        <title>Genome-scale phylogeny and comparative genomics of the fungal order Sordariales.</title>
        <authorList>
            <person name="Hensen N."/>
            <person name="Bonometti L."/>
            <person name="Westerberg I."/>
            <person name="Brannstrom I.O."/>
            <person name="Guillou S."/>
            <person name="Cros-Aarteil S."/>
            <person name="Calhoun S."/>
            <person name="Haridas S."/>
            <person name="Kuo A."/>
            <person name="Mondo S."/>
            <person name="Pangilinan J."/>
            <person name="Riley R."/>
            <person name="LaButti K."/>
            <person name="Andreopoulos B."/>
            <person name="Lipzen A."/>
            <person name="Chen C."/>
            <person name="Yan M."/>
            <person name="Daum C."/>
            <person name="Ng V."/>
            <person name="Clum A."/>
            <person name="Steindorff A."/>
            <person name="Ohm R.A."/>
            <person name="Martin F."/>
            <person name="Silar P."/>
            <person name="Natvig D.O."/>
            <person name="Lalanne C."/>
            <person name="Gautier V."/>
            <person name="Ament-Velasquez S.L."/>
            <person name="Kruys A."/>
            <person name="Hutchinson M.I."/>
            <person name="Powell A.J."/>
            <person name="Barry K."/>
            <person name="Miller A.N."/>
            <person name="Grigoriev I.V."/>
            <person name="Debuchy R."/>
            <person name="Gladieux P."/>
            <person name="Hiltunen Thoren M."/>
            <person name="Johannesson H."/>
        </authorList>
    </citation>
    <scope>NUCLEOTIDE SEQUENCE</scope>
    <source>
        <strain evidence="3">CBS 560.94</strain>
    </source>
</reference>
<protein>
    <submittedName>
        <fullName evidence="3">Uncharacterized protein</fullName>
    </submittedName>
</protein>
<dbReference type="GeneID" id="87858237"/>
<sequence>MTARHLFTAGFLPTLTYCAAALFPGHTRIGRRGGQVSTNIKTALDEIETAASKALRKTMSVWRTVPKLVPFWLAGIAPPEIIRRETARAAAGLATLPAHHPLTQRLRTPPPRGWSHLHSLTESQAPPDENTPEETWLPRLPGLRRWLAPDSADNGLETIVYDLLRCAKHDDETKESMGTRREEKHYRELTSSSYNKKSWRQVLVLTLGCPQNP</sequence>
<keyword evidence="2" id="KW-0732">Signal</keyword>
<evidence type="ECO:0000256" key="2">
    <source>
        <dbReference type="SAM" id="SignalP"/>
    </source>
</evidence>
<evidence type="ECO:0000256" key="1">
    <source>
        <dbReference type="SAM" id="MobiDB-lite"/>
    </source>
</evidence>
<comment type="caution">
    <text evidence="3">The sequence shown here is derived from an EMBL/GenBank/DDBJ whole genome shotgun (WGS) entry which is preliminary data.</text>
</comment>